<dbReference type="AlphaFoldDB" id="A0AA37VDV8"/>
<evidence type="ECO:0000313" key="1">
    <source>
        <dbReference type="EMBL" id="GLC24254.1"/>
    </source>
</evidence>
<dbReference type="InterPro" id="IPR036163">
    <property type="entry name" value="HMA_dom_sf"/>
</dbReference>
<name>A0AA37VDV8_9BACT</name>
<dbReference type="InterPro" id="IPR006121">
    <property type="entry name" value="HMA_dom"/>
</dbReference>
<dbReference type="SUPFAM" id="SSF55008">
    <property type="entry name" value="HMA, heavy metal-associated domain"/>
    <property type="match status" value="1"/>
</dbReference>
<dbReference type="Proteomes" id="UP001161325">
    <property type="component" value="Unassembled WGS sequence"/>
</dbReference>
<proteinExistence type="predicted"/>
<dbReference type="Gene3D" id="3.30.70.100">
    <property type="match status" value="1"/>
</dbReference>
<protein>
    <submittedName>
        <fullName evidence="1">Uncharacterized protein</fullName>
    </submittedName>
</protein>
<dbReference type="GO" id="GO:0046872">
    <property type="term" value="F:metal ion binding"/>
    <property type="evidence" value="ECO:0007669"/>
    <property type="project" value="InterPro"/>
</dbReference>
<sequence length="76" mass="7803">MRVAHLTISGMTAVHAVRAVYTAFAGVPGVSRAEVVMGGATVEHDGTVTEAMLADAVALAGCALVAVREERRLPTL</sequence>
<comment type="caution">
    <text evidence="1">The sequence shown here is derived from an EMBL/GenBank/DDBJ whole genome shotgun (WGS) entry which is preliminary data.</text>
</comment>
<reference evidence="1" key="1">
    <citation type="submission" date="2022-08" db="EMBL/GenBank/DDBJ databases">
        <title>Draft genome sequencing of Roseisolibacter agri AW1220.</title>
        <authorList>
            <person name="Tobiishi Y."/>
            <person name="Tonouchi A."/>
        </authorList>
    </citation>
    <scope>NUCLEOTIDE SEQUENCE</scope>
    <source>
        <strain evidence="1">AW1220</strain>
    </source>
</reference>
<accession>A0AA37VDV8</accession>
<dbReference type="EMBL" id="BRXS01000001">
    <property type="protein sequence ID" value="GLC24254.1"/>
    <property type="molecule type" value="Genomic_DNA"/>
</dbReference>
<organism evidence="1 2">
    <name type="scientific">Roseisolibacter agri</name>
    <dbReference type="NCBI Taxonomy" id="2014610"/>
    <lineage>
        <taxon>Bacteria</taxon>
        <taxon>Pseudomonadati</taxon>
        <taxon>Gemmatimonadota</taxon>
        <taxon>Gemmatimonadia</taxon>
        <taxon>Gemmatimonadales</taxon>
        <taxon>Gemmatimonadaceae</taxon>
        <taxon>Roseisolibacter</taxon>
    </lineage>
</organism>
<evidence type="ECO:0000313" key="2">
    <source>
        <dbReference type="Proteomes" id="UP001161325"/>
    </source>
</evidence>
<dbReference type="RefSeq" id="WP_284348702.1">
    <property type="nucleotide sequence ID" value="NZ_BRXS01000001.1"/>
</dbReference>
<gene>
    <name evidence="1" type="ORF">rosag_07670</name>
</gene>
<dbReference type="CDD" id="cd00371">
    <property type="entry name" value="HMA"/>
    <property type="match status" value="1"/>
</dbReference>
<keyword evidence="2" id="KW-1185">Reference proteome</keyword>